<name>A0A2G3DTH5_9FIRM</name>
<dbReference type="EMBL" id="PDYF01000026">
    <property type="protein sequence ID" value="PHU34339.1"/>
    <property type="molecule type" value="Genomic_DNA"/>
</dbReference>
<keyword evidence="1" id="KW-0812">Transmembrane</keyword>
<evidence type="ECO:0000313" key="3">
    <source>
        <dbReference type="Proteomes" id="UP000225889"/>
    </source>
</evidence>
<dbReference type="AlphaFoldDB" id="A0A2G3DTH5"/>
<reference evidence="2 3" key="2">
    <citation type="submission" date="2017-10" db="EMBL/GenBank/DDBJ databases">
        <authorList>
            <person name="Banno H."/>
            <person name="Chua N.-H."/>
        </authorList>
    </citation>
    <scope>NUCLEOTIDE SEQUENCE [LARGE SCALE GENOMIC DNA]</scope>
    <source>
        <strain evidence="2 3">JK626</strain>
    </source>
</reference>
<feature type="transmembrane region" description="Helical" evidence="1">
    <location>
        <begin position="79"/>
        <end position="101"/>
    </location>
</feature>
<dbReference type="Proteomes" id="UP000225889">
    <property type="component" value="Unassembled WGS sequence"/>
</dbReference>
<proteinExistence type="predicted"/>
<keyword evidence="1" id="KW-1133">Transmembrane helix</keyword>
<keyword evidence="1" id="KW-0472">Membrane</keyword>
<comment type="caution">
    <text evidence="2">The sequence shown here is derived from an EMBL/GenBank/DDBJ whole genome shotgun (WGS) entry which is preliminary data.</text>
</comment>
<feature type="transmembrane region" description="Helical" evidence="1">
    <location>
        <begin position="121"/>
        <end position="139"/>
    </location>
</feature>
<organism evidence="2 3">
    <name type="scientific">Pseudobutyrivibrio ruminis</name>
    <dbReference type="NCBI Taxonomy" id="46206"/>
    <lineage>
        <taxon>Bacteria</taxon>
        <taxon>Bacillati</taxon>
        <taxon>Bacillota</taxon>
        <taxon>Clostridia</taxon>
        <taxon>Lachnospirales</taxon>
        <taxon>Lachnospiraceae</taxon>
        <taxon>Pseudobutyrivibrio</taxon>
    </lineage>
</organism>
<feature type="transmembrane region" description="Helical" evidence="1">
    <location>
        <begin position="6"/>
        <end position="26"/>
    </location>
</feature>
<protein>
    <submittedName>
        <fullName evidence="2">Uncharacterized protein</fullName>
    </submittedName>
</protein>
<accession>A0A2G3DTH5</accession>
<sequence length="168" mass="19958">MNDDFVTFRRLFFGAICVILIVLNVYSQIRCMEVDKDYERYEKLCNEYKQGNFTDDELENLQLELDAGVKIIKKALGVFIFKILLGVIWIPAICFIPRIIYDFYKDNYLRFIIDFEDKISLVLIAFMVIIMFFDITSPLDEISNYWKLGQTIINVMKNIHFERALQSF</sequence>
<gene>
    <name evidence="2" type="ORF">CSX01_10500</name>
</gene>
<evidence type="ECO:0000313" key="2">
    <source>
        <dbReference type="EMBL" id="PHU34339.1"/>
    </source>
</evidence>
<dbReference type="RefSeq" id="WP_099392358.1">
    <property type="nucleotide sequence ID" value="NZ_PDYF01000026.1"/>
</dbReference>
<evidence type="ECO:0000256" key="1">
    <source>
        <dbReference type="SAM" id="Phobius"/>
    </source>
</evidence>
<reference evidence="2 3" key="1">
    <citation type="submission" date="2017-10" db="EMBL/GenBank/DDBJ databases">
        <title>Resolving the taxonomy of Roseburia spp., Eubacterium rectale and Agathobacter spp. through phylogenomic analysis.</title>
        <authorList>
            <person name="Sheridan P.O."/>
            <person name="Walker A.W."/>
            <person name="Duncan S.H."/>
            <person name="Scott K.P."/>
            <person name="Toole P.W.O."/>
            <person name="Luis P."/>
            <person name="Flint H.J."/>
        </authorList>
    </citation>
    <scope>NUCLEOTIDE SEQUENCE [LARGE SCALE GENOMIC DNA]</scope>
    <source>
        <strain evidence="2 3">JK626</strain>
    </source>
</reference>